<comment type="caution">
    <text evidence="3">The sequence shown here is derived from an EMBL/GenBank/DDBJ whole genome shotgun (WGS) entry which is preliminary data.</text>
</comment>
<evidence type="ECO:0000259" key="2">
    <source>
        <dbReference type="Pfam" id="PF03795"/>
    </source>
</evidence>
<proteinExistence type="inferred from homology"/>
<gene>
    <name evidence="3" type="ORF">ACFQFQ_10065</name>
</gene>
<comment type="similarity">
    <text evidence="1">Belongs to the YciI family.</text>
</comment>
<dbReference type="SUPFAM" id="SSF54909">
    <property type="entry name" value="Dimeric alpha+beta barrel"/>
    <property type="match status" value="1"/>
</dbReference>
<dbReference type="InterPro" id="IPR011008">
    <property type="entry name" value="Dimeric_a/b-barrel"/>
</dbReference>
<protein>
    <submittedName>
        <fullName evidence="3">YciI family protein</fullName>
    </submittedName>
</protein>
<dbReference type="InterPro" id="IPR005545">
    <property type="entry name" value="YCII"/>
</dbReference>
<reference evidence="4" key="1">
    <citation type="journal article" date="2019" name="Int. J. Syst. Evol. Microbiol.">
        <title>The Global Catalogue of Microorganisms (GCM) 10K type strain sequencing project: providing services to taxonomists for standard genome sequencing and annotation.</title>
        <authorList>
            <consortium name="The Broad Institute Genomics Platform"/>
            <consortium name="The Broad Institute Genome Sequencing Center for Infectious Disease"/>
            <person name="Wu L."/>
            <person name="Ma J."/>
        </authorList>
    </citation>
    <scope>NUCLEOTIDE SEQUENCE [LARGE SCALE GENOMIC DNA]</scope>
    <source>
        <strain evidence="4">CCUG 66188</strain>
    </source>
</reference>
<evidence type="ECO:0000313" key="4">
    <source>
        <dbReference type="Proteomes" id="UP001596353"/>
    </source>
</evidence>
<keyword evidence="4" id="KW-1185">Reference proteome</keyword>
<evidence type="ECO:0000256" key="1">
    <source>
        <dbReference type="ARBA" id="ARBA00007689"/>
    </source>
</evidence>
<dbReference type="Proteomes" id="UP001596353">
    <property type="component" value="Unassembled WGS sequence"/>
</dbReference>
<feature type="domain" description="YCII-related" evidence="2">
    <location>
        <begin position="7"/>
        <end position="105"/>
    </location>
</feature>
<accession>A0ABW2B306</accession>
<evidence type="ECO:0000313" key="3">
    <source>
        <dbReference type="EMBL" id="MFC6759763.1"/>
    </source>
</evidence>
<dbReference type="Pfam" id="PF03795">
    <property type="entry name" value="YCII"/>
    <property type="match status" value="1"/>
</dbReference>
<dbReference type="EMBL" id="JBHSWG010000001">
    <property type="protein sequence ID" value="MFC6759763.1"/>
    <property type="molecule type" value="Genomic_DNA"/>
</dbReference>
<name>A0ABW2B306_9RHOB</name>
<organism evidence="3 4">
    <name type="scientific">Sulfitobacter porphyrae</name>
    <dbReference type="NCBI Taxonomy" id="1246864"/>
    <lineage>
        <taxon>Bacteria</taxon>
        <taxon>Pseudomonadati</taxon>
        <taxon>Pseudomonadota</taxon>
        <taxon>Alphaproteobacteria</taxon>
        <taxon>Rhodobacterales</taxon>
        <taxon>Roseobacteraceae</taxon>
        <taxon>Sulfitobacter</taxon>
    </lineage>
</organism>
<dbReference type="Gene3D" id="3.30.70.1060">
    <property type="entry name" value="Dimeric alpha+beta barrel"/>
    <property type="match status" value="1"/>
</dbReference>
<sequence>MPKFITIGYGDQDGYDRTPQAVREAAHAQDARLVSEGALVGIAGTPVQVRNPNASGVTTREGAFMSSDLPVAGFAVIEAASLAEAIAKVAQVPCAVAHGVVEVWPLK</sequence>